<keyword evidence="2" id="KW-1185">Reference proteome</keyword>
<name>A0A3Q7GIU6_SOLLC</name>
<proteinExistence type="predicted"/>
<dbReference type="PaxDb" id="4081-Solyc05g015870.1.1"/>
<protein>
    <submittedName>
        <fullName evidence="1">Uncharacterized protein</fullName>
    </submittedName>
</protein>
<evidence type="ECO:0000313" key="2">
    <source>
        <dbReference type="Proteomes" id="UP000004994"/>
    </source>
</evidence>
<dbReference type="Proteomes" id="UP000004994">
    <property type="component" value="Chromosome 5"/>
</dbReference>
<organism evidence="1">
    <name type="scientific">Solanum lycopersicum</name>
    <name type="common">Tomato</name>
    <name type="synonym">Lycopersicon esculentum</name>
    <dbReference type="NCBI Taxonomy" id="4081"/>
    <lineage>
        <taxon>Eukaryota</taxon>
        <taxon>Viridiplantae</taxon>
        <taxon>Streptophyta</taxon>
        <taxon>Embryophyta</taxon>
        <taxon>Tracheophyta</taxon>
        <taxon>Spermatophyta</taxon>
        <taxon>Magnoliopsida</taxon>
        <taxon>eudicotyledons</taxon>
        <taxon>Gunneridae</taxon>
        <taxon>Pentapetalae</taxon>
        <taxon>asterids</taxon>
        <taxon>lamiids</taxon>
        <taxon>Solanales</taxon>
        <taxon>Solanaceae</taxon>
        <taxon>Solanoideae</taxon>
        <taxon>Solaneae</taxon>
        <taxon>Solanum</taxon>
        <taxon>Solanum subgen. Lycopersicon</taxon>
    </lineage>
</organism>
<sequence length="60" mass="7210">MHPFLGPPCVLALFSPTNLLNFRIMYFSKIWRILFEKGYTILGFHNHIKLYLPWRIFPSI</sequence>
<reference evidence="1" key="1">
    <citation type="journal article" date="2012" name="Nature">
        <title>The tomato genome sequence provides insights into fleshy fruit evolution.</title>
        <authorList>
            <consortium name="Tomato Genome Consortium"/>
        </authorList>
    </citation>
    <scope>NUCLEOTIDE SEQUENCE [LARGE SCALE GENOMIC DNA]</scope>
    <source>
        <strain evidence="1">cv. Heinz 1706</strain>
    </source>
</reference>
<dbReference type="EnsemblPlants" id="Solyc05g015870.1.1">
    <property type="protein sequence ID" value="Solyc05g015870.1.1.1"/>
    <property type="gene ID" value="Solyc05g015870.1"/>
</dbReference>
<accession>A0A3Q7GIU6</accession>
<dbReference type="InParanoid" id="A0A3Q7GIU6"/>
<dbReference type="Gramene" id="Solyc05g015870.1.1">
    <property type="protein sequence ID" value="Solyc05g015870.1.1.1"/>
    <property type="gene ID" value="Solyc05g015870.1"/>
</dbReference>
<reference evidence="1" key="2">
    <citation type="submission" date="2019-01" db="UniProtKB">
        <authorList>
            <consortium name="EnsemblPlants"/>
        </authorList>
    </citation>
    <scope>IDENTIFICATION</scope>
    <source>
        <strain evidence="1">cv. Heinz 1706</strain>
    </source>
</reference>
<dbReference type="AlphaFoldDB" id="A0A3Q7GIU6"/>
<evidence type="ECO:0000313" key="1">
    <source>
        <dbReference type="EnsemblPlants" id="Solyc05g015870.1.1.1"/>
    </source>
</evidence>